<feature type="compositionally biased region" description="Basic and acidic residues" evidence="1">
    <location>
        <begin position="1"/>
        <end position="24"/>
    </location>
</feature>
<evidence type="ECO:0000313" key="2">
    <source>
        <dbReference type="EMBL" id="KAF6357143.1"/>
    </source>
</evidence>
<protein>
    <submittedName>
        <fullName evidence="2">Uncharacterized protein</fullName>
    </submittedName>
</protein>
<reference evidence="2 3" key="1">
    <citation type="journal article" date="2020" name="Nature">
        <title>Six reference-quality genomes reveal evolution of bat adaptations.</title>
        <authorList>
            <person name="Jebb D."/>
            <person name="Huang Z."/>
            <person name="Pippel M."/>
            <person name="Hughes G.M."/>
            <person name="Lavrichenko K."/>
            <person name="Devanna P."/>
            <person name="Winkler S."/>
            <person name="Jermiin L.S."/>
            <person name="Skirmuntt E.C."/>
            <person name="Katzourakis A."/>
            <person name="Burkitt-Gray L."/>
            <person name="Ray D.A."/>
            <person name="Sullivan K.A.M."/>
            <person name="Roscito J.G."/>
            <person name="Kirilenko B.M."/>
            <person name="Davalos L.M."/>
            <person name="Corthals A.P."/>
            <person name="Power M.L."/>
            <person name="Jones G."/>
            <person name="Ransome R.D."/>
            <person name="Dechmann D.K.N."/>
            <person name="Locatelli A.G."/>
            <person name="Puechmaille S.J."/>
            <person name="Fedrigo O."/>
            <person name="Jarvis E.D."/>
            <person name="Hiller M."/>
            <person name="Vernes S.C."/>
            <person name="Myers E.W."/>
            <person name="Teeling E.C."/>
        </authorList>
    </citation>
    <scope>NUCLEOTIDE SEQUENCE [LARGE SCALE GENOMIC DNA]</scope>
    <source>
        <strain evidence="2">MRhiFer1</strain>
        <tissue evidence="2">Lung</tissue>
    </source>
</reference>
<feature type="region of interest" description="Disordered" evidence="1">
    <location>
        <begin position="1"/>
        <end position="38"/>
    </location>
</feature>
<name>A0A7J7Y589_RHIFE</name>
<gene>
    <name evidence="2" type="ORF">mRhiFer1_010064</name>
</gene>
<comment type="caution">
    <text evidence="2">The sequence shown here is derived from an EMBL/GenBank/DDBJ whole genome shotgun (WGS) entry which is preliminary data.</text>
</comment>
<evidence type="ECO:0000313" key="3">
    <source>
        <dbReference type="Proteomes" id="UP000585614"/>
    </source>
</evidence>
<proteinExistence type="predicted"/>
<organism evidence="2 3">
    <name type="scientific">Rhinolophus ferrumequinum</name>
    <name type="common">Greater horseshoe bat</name>
    <dbReference type="NCBI Taxonomy" id="59479"/>
    <lineage>
        <taxon>Eukaryota</taxon>
        <taxon>Metazoa</taxon>
        <taxon>Chordata</taxon>
        <taxon>Craniata</taxon>
        <taxon>Vertebrata</taxon>
        <taxon>Euteleostomi</taxon>
        <taxon>Mammalia</taxon>
        <taxon>Eutheria</taxon>
        <taxon>Laurasiatheria</taxon>
        <taxon>Chiroptera</taxon>
        <taxon>Yinpterochiroptera</taxon>
        <taxon>Rhinolophoidea</taxon>
        <taxon>Rhinolophidae</taxon>
        <taxon>Rhinolophinae</taxon>
        <taxon>Rhinolophus</taxon>
    </lineage>
</organism>
<dbReference type="Proteomes" id="UP000585614">
    <property type="component" value="Unassembled WGS sequence"/>
</dbReference>
<evidence type="ECO:0000256" key="1">
    <source>
        <dbReference type="SAM" id="MobiDB-lite"/>
    </source>
</evidence>
<dbReference type="EMBL" id="JACAGC010000007">
    <property type="protein sequence ID" value="KAF6357143.1"/>
    <property type="molecule type" value="Genomic_DNA"/>
</dbReference>
<dbReference type="AlphaFoldDB" id="A0A7J7Y589"/>
<sequence>MEKEGCLRRQSQEPGRRGPEHWRTMDGGPAELHPRGLGNTRLARFQNPHESMPAMWIPLVPFLNGSIYCNYPVPVSHCLLNVCRAYHLCHLKFSRSRGATAWERPRPHLDLTEIPGLGISAECCS</sequence>
<accession>A0A7J7Y589</accession>